<dbReference type="Gene3D" id="3.30.70.1290">
    <property type="entry name" value="Transposase IS200-like"/>
    <property type="match status" value="1"/>
</dbReference>
<evidence type="ECO:0000313" key="2">
    <source>
        <dbReference type="EMBL" id="GGK08699.1"/>
    </source>
</evidence>
<dbReference type="PANTHER" id="PTHR34322">
    <property type="entry name" value="TRANSPOSASE, Y1_TNP DOMAIN-CONTAINING"/>
    <property type="match status" value="1"/>
</dbReference>
<dbReference type="GO" id="GO:0004803">
    <property type="term" value="F:transposase activity"/>
    <property type="evidence" value="ECO:0007669"/>
    <property type="project" value="InterPro"/>
</dbReference>
<dbReference type="AlphaFoldDB" id="A0A917V1H0"/>
<dbReference type="SUPFAM" id="SSF143422">
    <property type="entry name" value="Transposase IS200-like"/>
    <property type="match status" value="1"/>
</dbReference>
<sequence>MGRKQRIWVPHSFYHVVCRGNRRDALFKDNGDFKIFLYMLQQVNEKTPFELASYCLMTNHFHLQIRSREQPISKVMSLINKRYADYYNTKNRITGHVFEKRYYDKVINSKQGMLEVSRYIHLNPVDANMVIQPQSYQWSSYRYYMHTSRHHLLTMAIILDYFSGDEWEKRRKYQAFVGREREE</sequence>
<gene>
    <name evidence="2" type="ORF">GCM10007063_33910</name>
</gene>
<dbReference type="GO" id="GO:0003677">
    <property type="term" value="F:DNA binding"/>
    <property type="evidence" value="ECO:0007669"/>
    <property type="project" value="InterPro"/>
</dbReference>
<dbReference type="SMART" id="SM01321">
    <property type="entry name" value="Y1_Tnp"/>
    <property type="match status" value="1"/>
</dbReference>
<dbReference type="InterPro" id="IPR036515">
    <property type="entry name" value="Transposase_17_sf"/>
</dbReference>
<reference evidence="2" key="1">
    <citation type="journal article" date="2014" name="Int. J. Syst. Evol. Microbiol.">
        <title>Complete genome sequence of Corynebacterium casei LMG S-19264T (=DSM 44701T), isolated from a smear-ripened cheese.</title>
        <authorList>
            <consortium name="US DOE Joint Genome Institute (JGI-PGF)"/>
            <person name="Walter F."/>
            <person name="Albersmeier A."/>
            <person name="Kalinowski J."/>
            <person name="Ruckert C."/>
        </authorList>
    </citation>
    <scope>NUCLEOTIDE SEQUENCE</scope>
    <source>
        <strain evidence="2">JCM 12580</strain>
    </source>
</reference>
<name>A0A917V1H0_9BACI</name>
<protein>
    <recommendedName>
        <fullName evidence="1">Transposase IS200-like domain-containing protein</fullName>
    </recommendedName>
</protein>
<evidence type="ECO:0000313" key="3">
    <source>
        <dbReference type="Proteomes" id="UP000658382"/>
    </source>
</evidence>
<dbReference type="Proteomes" id="UP000658382">
    <property type="component" value="Unassembled WGS sequence"/>
</dbReference>
<keyword evidence="3" id="KW-1185">Reference proteome</keyword>
<dbReference type="Pfam" id="PF01797">
    <property type="entry name" value="Y1_Tnp"/>
    <property type="match status" value="1"/>
</dbReference>
<evidence type="ECO:0000259" key="1">
    <source>
        <dbReference type="SMART" id="SM01321"/>
    </source>
</evidence>
<feature type="domain" description="Transposase IS200-like" evidence="1">
    <location>
        <begin position="9"/>
        <end position="123"/>
    </location>
</feature>
<dbReference type="PANTHER" id="PTHR34322:SF2">
    <property type="entry name" value="TRANSPOSASE IS200-LIKE DOMAIN-CONTAINING PROTEIN"/>
    <property type="match status" value="1"/>
</dbReference>
<proteinExistence type="predicted"/>
<dbReference type="GO" id="GO:0006313">
    <property type="term" value="P:DNA transposition"/>
    <property type="evidence" value="ECO:0007669"/>
    <property type="project" value="InterPro"/>
</dbReference>
<dbReference type="RefSeq" id="WP_188634297.1">
    <property type="nucleotide sequence ID" value="NZ_BMNQ01000088.1"/>
</dbReference>
<organism evidence="2 3">
    <name type="scientific">Lentibacillus kapialis</name>
    <dbReference type="NCBI Taxonomy" id="340214"/>
    <lineage>
        <taxon>Bacteria</taxon>
        <taxon>Bacillati</taxon>
        <taxon>Bacillota</taxon>
        <taxon>Bacilli</taxon>
        <taxon>Bacillales</taxon>
        <taxon>Bacillaceae</taxon>
        <taxon>Lentibacillus</taxon>
    </lineage>
</organism>
<comment type="caution">
    <text evidence="2">The sequence shown here is derived from an EMBL/GenBank/DDBJ whole genome shotgun (WGS) entry which is preliminary data.</text>
</comment>
<dbReference type="InterPro" id="IPR002686">
    <property type="entry name" value="Transposase_17"/>
</dbReference>
<reference evidence="2" key="2">
    <citation type="submission" date="2020-09" db="EMBL/GenBank/DDBJ databases">
        <authorList>
            <person name="Sun Q."/>
            <person name="Ohkuma M."/>
        </authorList>
    </citation>
    <scope>NUCLEOTIDE SEQUENCE</scope>
    <source>
        <strain evidence="2">JCM 12580</strain>
    </source>
</reference>
<dbReference type="EMBL" id="BMNQ01000088">
    <property type="protein sequence ID" value="GGK08699.1"/>
    <property type="molecule type" value="Genomic_DNA"/>
</dbReference>
<accession>A0A917V1H0</accession>